<name>A0A133NIS3_FUSNU</name>
<accession>A0A133NIS3</accession>
<sequence length="130" mass="15311">MLIHDFGIVGEKKDVHLYDDLILYMIDTFEWIKTFSELESNIEKNGLNHSGITYFKGESVTKLKNIILHWINIFNLGEKTIELRGLFSINEKKHSYNKISKKYLIESLKKLVLLCEKAEKENKIIEHWGI</sequence>
<dbReference type="AlphaFoldDB" id="A0A133NIS3"/>
<proteinExistence type="predicted"/>
<dbReference type="PATRIC" id="fig|851.8.peg.2099"/>
<organism evidence="1 2">
    <name type="scientific">Fusobacterium nucleatum</name>
    <dbReference type="NCBI Taxonomy" id="851"/>
    <lineage>
        <taxon>Bacteria</taxon>
        <taxon>Fusobacteriati</taxon>
        <taxon>Fusobacteriota</taxon>
        <taxon>Fusobacteriia</taxon>
        <taxon>Fusobacteriales</taxon>
        <taxon>Fusobacteriaceae</taxon>
        <taxon>Fusobacterium</taxon>
    </lineage>
</organism>
<dbReference type="RefSeq" id="WP_060798865.1">
    <property type="nucleotide sequence ID" value="NZ_KQ956774.1"/>
</dbReference>
<evidence type="ECO:0000313" key="1">
    <source>
        <dbReference type="EMBL" id="KXA16190.1"/>
    </source>
</evidence>
<protein>
    <recommendedName>
        <fullName evidence="3">Coproporphyrinogen III oxidase</fullName>
    </recommendedName>
</protein>
<dbReference type="EMBL" id="LRPY01000225">
    <property type="protein sequence ID" value="KXA16190.1"/>
    <property type="molecule type" value="Genomic_DNA"/>
</dbReference>
<comment type="caution">
    <text evidence="1">The sequence shown here is derived from an EMBL/GenBank/DDBJ whole genome shotgun (WGS) entry which is preliminary data.</text>
</comment>
<keyword evidence="2" id="KW-1185">Reference proteome</keyword>
<reference evidence="2" key="1">
    <citation type="submission" date="2016-01" db="EMBL/GenBank/DDBJ databases">
        <authorList>
            <person name="Mitreva M."/>
            <person name="Pepin K.H."/>
            <person name="Mihindukulasuriya K.A."/>
            <person name="Fulton R."/>
            <person name="Fronick C."/>
            <person name="O'Laughlin M."/>
            <person name="Miner T."/>
            <person name="Herter B."/>
            <person name="Rosa B.A."/>
            <person name="Cordes M."/>
            <person name="Tomlinson C."/>
            <person name="Wollam A."/>
            <person name="Palsikar V.B."/>
            <person name="Mardis E.R."/>
            <person name="Wilson R.K."/>
        </authorList>
    </citation>
    <scope>NUCLEOTIDE SEQUENCE [LARGE SCALE GENOMIC DNA]</scope>
    <source>
        <strain evidence="2">MJR7757B</strain>
    </source>
</reference>
<evidence type="ECO:0000313" key="2">
    <source>
        <dbReference type="Proteomes" id="UP000070401"/>
    </source>
</evidence>
<evidence type="ECO:0008006" key="3">
    <source>
        <dbReference type="Google" id="ProtNLM"/>
    </source>
</evidence>
<dbReference type="Proteomes" id="UP000070401">
    <property type="component" value="Unassembled WGS sequence"/>
</dbReference>
<gene>
    <name evidence="1" type="ORF">HMPREF3221_02081</name>
</gene>